<dbReference type="Gene3D" id="2.60.40.790">
    <property type="match status" value="1"/>
</dbReference>
<dbReference type="AlphaFoldDB" id="A0A8T3BX32"/>
<dbReference type="PROSITE" id="PS01031">
    <property type="entry name" value="SHSP"/>
    <property type="match status" value="1"/>
</dbReference>
<dbReference type="FunFam" id="2.60.40.790:FF:000010">
    <property type="entry name" value="17.3 kDa class II heat shock protein-like"/>
    <property type="match status" value="1"/>
</dbReference>
<dbReference type="PANTHER" id="PTHR11527">
    <property type="entry name" value="HEAT-SHOCK PROTEIN 20 FAMILY MEMBER"/>
    <property type="match status" value="1"/>
</dbReference>
<feature type="domain" description="SHSP" evidence="6">
    <location>
        <begin position="40"/>
        <end position="156"/>
    </location>
</feature>
<dbReference type="SUPFAM" id="SSF49764">
    <property type="entry name" value="HSP20-like chaperones"/>
    <property type="match status" value="1"/>
</dbReference>
<keyword evidence="2" id="KW-0963">Cytoplasm</keyword>
<name>A0A8T3BX32_DENNO</name>
<sequence>MDFRNLSLENPLISTLHYLVDLPEEWENSVNSPMKSFVRDTRAMASTPADIKELPSAYEFMLDVPGLKYSDINVEIKDENLLVITGERLRNDERDEEDSKYLRIERRMGKFMRKFTLPENVNVEVISAVCREGVLTVTVEKLPPPEQNRTKKIEVKIA</sequence>
<comment type="similarity">
    <text evidence="4 5">Belongs to the small heat shock protein (HSP20) family.</text>
</comment>
<organism evidence="7 8">
    <name type="scientific">Dendrobium nobile</name>
    <name type="common">Orchid</name>
    <dbReference type="NCBI Taxonomy" id="94219"/>
    <lineage>
        <taxon>Eukaryota</taxon>
        <taxon>Viridiplantae</taxon>
        <taxon>Streptophyta</taxon>
        <taxon>Embryophyta</taxon>
        <taxon>Tracheophyta</taxon>
        <taxon>Spermatophyta</taxon>
        <taxon>Magnoliopsida</taxon>
        <taxon>Liliopsida</taxon>
        <taxon>Asparagales</taxon>
        <taxon>Orchidaceae</taxon>
        <taxon>Epidendroideae</taxon>
        <taxon>Malaxideae</taxon>
        <taxon>Dendrobiinae</taxon>
        <taxon>Dendrobium</taxon>
    </lineage>
</organism>
<dbReference type="EMBL" id="JAGYWB010000005">
    <property type="protein sequence ID" value="KAI0522642.1"/>
    <property type="molecule type" value="Genomic_DNA"/>
</dbReference>
<dbReference type="Pfam" id="PF00011">
    <property type="entry name" value="HSP20"/>
    <property type="match status" value="1"/>
</dbReference>
<dbReference type="OrthoDB" id="2014994at2759"/>
<dbReference type="CDD" id="cd06464">
    <property type="entry name" value="ACD_sHsps-like"/>
    <property type="match status" value="1"/>
</dbReference>
<gene>
    <name evidence="7" type="ORF">KFK09_005027</name>
</gene>
<evidence type="ECO:0000256" key="3">
    <source>
        <dbReference type="ARBA" id="ARBA00023016"/>
    </source>
</evidence>
<dbReference type="InterPro" id="IPR031107">
    <property type="entry name" value="Small_HSP"/>
</dbReference>
<evidence type="ECO:0000259" key="6">
    <source>
        <dbReference type="PROSITE" id="PS01031"/>
    </source>
</evidence>
<dbReference type="InterPro" id="IPR008978">
    <property type="entry name" value="HSP20-like_chaperone"/>
</dbReference>
<evidence type="ECO:0000313" key="7">
    <source>
        <dbReference type="EMBL" id="KAI0522642.1"/>
    </source>
</evidence>
<dbReference type="GO" id="GO:0005737">
    <property type="term" value="C:cytoplasm"/>
    <property type="evidence" value="ECO:0007669"/>
    <property type="project" value="UniProtKB-SubCell"/>
</dbReference>
<accession>A0A8T3BX32</accession>
<reference evidence="7" key="1">
    <citation type="journal article" date="2022" name="Front. Genet.">
        <title>Chromosome-Scale Assembly of the Dendrobium nobile Genome Provides Insights Into the Molecular Mechanism of the Biosynthesis of the Medicinal Active Ingredient of Dendrobium.</title>
        <authorList>
            <person name="Xu Q."/>
            <person name="Niu S.-C."/>
            <person name="Li K.-L."/>
            <person name="Zheng P.-J."/>
            <person name="Zhang X.-J."/>
            <person name="Jia Y."/>
            <person name="Liu Y."/>
            <person name="Niu Y.-X."/>
            <person name="Yu L.-H."/>
            <person name="Chen D.-F."/>
            <person name="Zhang G.-Q."/>
        </authorList>
    </citation>
    <scope>NUCLEOTIDE SEQUENCE</scope>
    <source>
        <tissue evidence="7">Leaf</tissue>
    </source>
</reference>
<evidence type="ECO:0000256" key="4">
    <source>
        <dbReference type="PROSITE-ProRule" id="PRU00285"/>
    </source>
</evidence>
<comment type="subcellular location">
    <subcellularLocation>
        <location evidence="1">Cytoplasm</location>
    </subcellularLocation>
</comment>
<dbReference type="GO" id="GO:0006950">
    <property type="term" value="P:response to stress"/>
    <property type="evidence" value="ECO:0007669"/>
    <property type="project" value="UniProtKB-ARBA"/>
</dbReference>
<evidence type="ECO:0000256" key="2">
    <source>
        <dbReference type="ARBA" id="ARBA00022490"/>
    </source>
</evidence>
<keyword evidence="3" id="KW-0346">Stress response</keyword>
<dbReference type="InterPro" id="IPR002068">
    <property type="entry name" value="A-crystallin/Hsp20_dom"/>
</dbReference>
<evidence type="ECO:0000256" key="1">
    <source>
        <dbReference type="ARBA" id="ARBA00004496"/>
    </source>
</evidence>
<protein>
    <recommendedName>
        <fullName evidence="6">SHSP domain-containing protein</fullName>
    </recommendedName>
</protein>
<proteinExistence type="inferred from homology"/>
<evidence type="ECO:0000256" key="5">
    <source>
        <dbReference type="RuleBase" id="RU003616"/>
    </source>
</evidence>
<keyword evidence="8" id="KW-1185">Reference proteome</keyword>
<comment type="caution">
    <text evidence="7">The sequence shown here is derived from an EMBL/GenBank/DDBJ whole genome shotgun (WGS) entry which is preliminary data.</text>
</comment>
<evidence type="ECO:0000313" key="8">
    <source>
        <dbReference type="Proteomes" id="UP000829196"/>
    </source>
</evidence>
<dbReference type="Proteomes" id="UP000829196">
    <property type="component" value="Unassembled WGS sequence"/>
</dbReference>
<dbReference type="SMR" id="A0A8T3BX32"/>